<evidence type="ECO:0000259" key="6">
    <source>
        <dbReference type="PROSITE" id="PS50850"/>
    </source>
</evidence>
<feature type="transmembrane region" description="Helical" evidence="5">
    <location>
        <begin position="446"/>
        <end position="468"/>
    </location>
</feature>
<dbReference type="SUPFAM" id="SSF103473">
    <property type="entry name" value="MFS general substrate transporter"/>
    <property type="match status" value="1"/>
</dbReference>
<dbReference type="InterPro" id="IPR020846">
    <property type="entry name" value="MFS_dom"/>
</dbReference>
<reference evidence="7 8" key="1">
    <citation type="submission" date="2016-04" db="EMBL/GenBank/DDBJ databases">
        <title>Complete genome sequence and analysis of deep-sea sediment isolate, Amycolatopsis sp. WP1.</title>
        <authorList>
            <person name="Wang H."/>
            <person name="Chen S."/>
            <person name="Wu Q."/>
        </authorList>
    </citation>
    <scope>NUCLEOTIDE SEQUENCE [LARGE SCALE GENOMIC DNA]</scope>
    <source>
        <strain evidence="7 8">WP1</strain>
    </source>
</reference>
<feature type="transmembrane region" description="Helical" evidence="5">
    <location>
        <begin position="348"/>
        <end position="366"/>
    </location>
</feature>
<dbReference type="PANTHER" id="PTHR23501">
    <property type="entry name" value="MAJOR FACILITATOR SUPERFAMILY"/>
    <property type="match status" value="1"/>
</dbReference>
<name>A0A344LM92_9PSEU</name>
<dbReference type="Pfam" id="PF07690">
    <property type="entry name" value="MFS_1"/>
    <property type="match status" value="1"/>
</dbReference>
<feature type="transmembrane region" description="Helical" evidence="5">
    <location>
        <begin position="60"/>
        <end position="78"/>
    </location>
</feature>
<comment type="subcellular location">
    <subcellularLocation>
        <location evidence="1">Cell membrane</location>
        <topology evidence="1">Multi-pass membrane protein</topology>
    </subcellularLocation>
</comment>
<dbReference type="Proteomes" id="UP000250434">
    <property type="component" value="Chromosome"/>
</dbReference>
<feature type="transmembrane region" description="Helical" evidence="5">
    <location>
        <begin position="207"/>
        <end position="226"/>
    </location>
</feature>
<evidence type="ECO:0000256" key="4">
    <source>
        <dbReference type="ARBA" id="ARBA00023136"/>
    </source>
</evidence>
<dbReference type="PANTHER" id="PTHR23501:SF197">
    <property type="entry name" value="COMD"/>
    <property type="match status" value="1"/>
</dbReference>
<dbReference type="AlphaFoldDB" id="A0A344LM92"/>
<feature type="transmembrane region" description="Helical" evidence="5">
    <location>
        <begin position="232"/>
        <end position="254"/>
    </location>
</feature>
<feature type="transmembrane region" description="Helical" evidence="5">
    <location>
        <begin position="316"/>
        <end position="336"/>
    </location>
</feature>
<dbReference type="GO" id="GO:0022857">
    <property type="term" value="F:transmembrane transporter activity"/>
    <property type="evidence" value="ECO:0007669"/>
    <property type="project" value="InterPro"/>
</dbReference>
<keyword evidence="8" id="KW-1185">Reference proteome</keyword>
<dbReference type="RefSeq" id="WP_113698217.1">
    <property type="nucleotide sequence ID" value="NZ_CP015163.1"/>
</dbReference>
<dbReference type="Gene3D" id="1.20.1250.20">
    <property type="entry name" value="MFS general substrate transporter like domains"/>
    <property type="match status" value="2"/>
</dbReference>
<keyword evidence="3 5" id="KW-1133">Transmembrane helix</keyword>
<gene>
    <name evidence="7" type="ORF">A4R43_40215</name>
</gene>
<evidence type="ECO:0000256" key="2">
    <source>
        <dbReference type="ARBA" id="ARBA00022692"/>
    </source>
</evidence>
<feature type="domain" description="Major facilitator superfamily (MFS) profile" evidence="6">
    <location>
        <begin position="23"/>
        <end position="472"/>
    </location>
</feature>
<organism evidence="7 8">
    <name type="scientific">Amycolatopsis albispora</name>
    <dbReference type="NCBI Taxonomy" id="1804986"/>
    <lineage>
        <taxon>Bacteria</taxon>
        <taxon>Bacillati</taxon>
        <taxon>Actinomycetota</taxon>
        <taxon>Actinomycetes</taxon>
        <taxon>Pseudonocardiales</taxon>
        <taxon>Pseudonocardiaceae</taxon>
        <taxon>Amycolatopsis</taxon>
    </lineage>
</organism>
<evidence type="ECO:0000256" key="1">
    <source>
        <dbReference type="ARBA" id="ARBA00004651"/>
    </source>
</evidence>
<accession>A0A344LM92</accession>
<dbReference type="EMBL" id="CP015163">
    <property type="protein sequence ID" value="AXB49166.1"/>
    <property type="molecule type" value="Genomic_DNA"/>
</dbReference>
<protein>
    <submittedName>
        <fullName evidence="7">MFS transporter</fullName>
    </submittedName>
</protein>
<evidence type="ECO:0000313" key="8">
    <source>
        <dbReference type="Proteomes" id="UP000250434"/>
    </source>
</evidence>
<keyword evidence="4 5" id="KW-0472">Membrane</keyword>
<evidence type="ECO:0000256" key="5">
    <source>
        <dbReference type="SAM" id="Phobius"/>
    </source>
</evidence>
<evidence type="ECO:0000313" key="7">
    <source>
        <dbReference type="EMBL" id="AXB49166.1"/>
    </source>
</evidence>
<feature type="transmembrane region" description="Helical" evidence="5">
    <location>
        <begin position="22"/>
        <end position="45"/>
    </location>
</feature>
<dbReference type="CDD" id="cd17504">
    <property type="entry name" value="MFS_MMR_MDR_like"/>
    <property type="match status" value="1"/>
</dbReference>
<proteinExistence type="predicted"/>
<dbReference type="InterPro" id="IPR011701">
    <property type="entry name" value="MFS"/>
</dbReference>
<dbReference type="InterPro" id="IPR036259">
    <property type="entry name" value="MFS_trans_sf"/>
</dbReference>
<dbReference type="PROSITE" id="PS50850">
    <property type="entry name" value="MFS"/>
    <property type="match status" value="1"/>
</dbReference>
<sequence length="473" mass="48004">MPVTSPAGPTGPAPVAARRPNLVVAVLAFGGVTVALMQTVIIPLVPRLPELLGSTPADTAWAITATLLAAAVATPTMGRLGDMYGKRRMLLISLGLLVAGSVLAALSTSLAPLVVARVLQGLASGVIPLGISIMRDELPAERLGSATALMSASLGVGGALGLPLATLLAESVDWHVLFWVASGLGLLATALVVTVVPESSVRTGGRFDFVGALGLSIVLLCLLLAVSKGAEWGWGSGLTLGLSGGAAVVLLAWLRWELRTREPLVDLRTSARRTVALTNLASAVFGFSMFAMSLVLPQLLQLPAATGHGLGQPMTVVGLVLAPSGLVMMAMAPVSARITRLSGPRTTLIVGTLVVAVGYALNLLLMSEIWHLVVMSSLIGAGIGLAYGAMPALIMSAVPVSETAAANSLNTLMRSIGTSVCSAVAGVVLSQLTVPFGPAEVPSLTGFRLVVGIGAGAALAAAVIACFIPRRRA</sequence>
<evidence type="ECO:0000256" key="3">
    <source>
        <dbReference type="ARBA" id="ARBA00022989"/>
    </source>
</evidence>
<feature type="transmembrane region" description="Helical" evidence="5">
    <location>
        <begin position="174"/>
        <end position="195"/>
    </location>
</feature>
<feature type="transmembrane region" description="Helical" evidence="5">
    <location>
        <begin position="275"/>
        <end position="296"/>
    </location>
</feature>
<feature type="transmembrane region" description="Helical" evidence="5">
    <location>
        <begin position="378"/>
        <end position="400"/>
    </location>
</feature>
<keyword evidence="2 5" id="KW-0812">Transmembrane</keyword>
<dbReference type="KEGG" id="aab:A4R43_40215"/>
<feature type="transmembrane region" description="Helical" evidence="5">
    <location>
        <begin position="90"/>
        <end position="108"/>
    </location>
</feature>
<dbReference type="OrthoDB" id="4484751at2"/>
<feature type="transmembrane region" description="Helical" evidence="5">
    <location>
        <begin position="412"/>
        <end position="434"/>
    </location>
</feature>
<dbReference type="GO" id="GO:0005886">
    <property type="term" value="C:plasma membrane"/>
    <property type="evidence" value="ECO:0007669"/>
    <property type="project" value="UniProtKB-SubCell"/>
</dbReference>